<proteinExistence type="predicted"/>
<dbReference type="GO" id="GO:0003677">
    <property type="term" value="F:DNA binding"/>
    <property type="evidence" value="ECO:0007669"/>
    <property type="project" value="UniProtKB-KW"/>
</dbReference>
<accession>A0A2W1JQ81</accession>
<dbReference type="GO" id="GO:0006355">
    <property type="term" value="P:regulation of DNA-templated transcription"/>
    <property type="evidence" value="ECO:0007669"/>
    <property type="project" value="InterPro"/>
</dbReference>
<dbReference type="InterPro" id="IPR014710">
    <property type="entry name" value="RmlC-like_jellyroll"/>
</dbReference>
<dbReference type="Proteomes" id="UP000248857">
    <property type="component" value="Unassembled WGS sequence"/>
</dbReference>
<dbReference type="InterPro" id="IPR036390">
    <property type="entry name" value="WH_DNA-bd_sf"/>
</dbReference>
<keyword evidence="1" id="KW-0805">Transcription regulation</keyword>
<sequence length="216" mass="24700">MVHTQTSTPPTTAQLSPTTDFRQLLEEIYQGRHLHDFKRNQRIQLQPHEVWVVCKGIVQLSTLHPTGDESIVGLACASMPFGLPFTRINPYEAHALSNVVLMRLHQMEIEQSPRLAQGLFQQLGHRLKQTEAVLAMASQRRVEDRLKQLLLLLSQDMGQVTSEGIRITVRLTHQQIANLTATTRVTITRLLQHLRQERWLEIDSSRHFIVLNPIAS</sequence>
<evidence type="ECO:0000256" key="2">
    <source>
        <dbReference type="ARBA" id="ARBA00023125"/>
    </source>
</evidence>
<dbReference type="InterPro" id="IPR012318">
    <property type="entry name" value="HTH_CRP"/>
</dbReference>
<evidence type="ECO:0000313" key="6">
    <source>
        <dbReference type="Proteomes" id="UP000248857"/>
    </source>
</evidence>
<keyword evidence="2" id="KW-0238">DNA-binding</keyword>
<evidence type="ECO:0000313" key="5">
    <source>
        <dbReference type="EMBL" id="PZD73052.1"/>
    </source>
</evidence>
<feature type="domain" description="HTH crp-type" evidence="4">
    <location>
        <begin position="140"/>
        <end position="214"/>
    </location>
</feature>
<dbReference type="RefSeq" id="WP_110986472.1">
    <property type="nucleotide sequence ID" value="NZ_CAWNWM010000007.1"/>
</dbReference>
<organism evidence="5 6">
    <name type="scientific">Acaryochloris thomasi RCC1774</name>
    <dbReference type="NCBI Taxonomy" id="1764569"/>
    <lineage>
        <taxon>Bacteria</taxon>
        <taxon>Bacillati</taxon>
        <taxon>Cyanobacteriota</taxon>
        <taxon>Cyanophyceae</taxon>
        <taxon>Acaryochloridales</taxon>
        <taxon>Acaryochloridaceae</taxon>
        <taxon>Acaryochloris</taxon>
        <taxon>Acaryochloris thomasi</taxon>
    </lineage>
</organism>
<dbReference type="Gene3D" id="1.10.10.10">
    <property type="entry name" value="Winged helix-like DNA-binding domain superfamily/Winged helix DNA-binding domain"/>
    <property type="match status" value="1"/>
</dbReference>
<comment type="caution">
    <text evidence="5">The sequence shown here is derived from an EMBL/GenBank/DDBJ whole genome shotgun (WGS) entry which is preliminary data.</text>
</comment>
<evidence type="ECO:0000256" key="3">
    <source>
        <dbReference type="ARBA" id="ARBA00023163"/>
    </source>
</evidence>
<evidence type="ECO:0000259" key="4">
    <source>
        <dbReference type="PROSITE" id="PS51063"/>
    </source>
</evidence>
<dbReference type="OrthoDB" id="5242211at2"/>
<dbReference type="InterPro" id="IPR018490">
    <property type="entry name" value="cNMP-bd_dom_sf"/>
</dbReference>
<dbReference type="Pfam" id="PF13545">
    <property type="entry name" value="HTH_Crp_2"/>
    <property type="match status" value="1"/>
</dbReference>
<reference evidence="5 6" key="1">
    <citation type="journal article" date="2018" name="Sci. Rep.">
        <title>A novel species of the marine cyanobacterium Acaryochloris with a unique pigment content and lifestyle.</title>
        <authorList>
            <person name="Partensky F."/>
            <person name="Six C."/>
            <person name="Ratin M."/>
            <person name="Garczarek L."/>
            <person name="Vaulot D."/>
            <person name="Probert I."/>
            <person name="Calteau A."/>
            <person name="Gourvil P."/>
            <person name="Marie D."/>
            <person name="Grebert T."/>
            <person name="Bouchier C."/>
            <person name="Le Panse S."/>
            <person name="Gachenot M."/>
            <person name="Rodriguez F."/>
            <person name="Garrido J.L."/>
        </authorList>
    </citation>
    <scope>NUCLEOTIDE SEQUENCE [LARGE SCALE GENOMIC DNA]</scope>
    <source>
        <strain evidence="5 6">RCC1774</strain>
    </source>
</reference>
<dbReference type="SUPFAM" id="SSF51206">
    <property type="entry name" value="cAMP-binding domain-like"/>
    <property type="match status" value="1"/>
</dbReference>
<name>A0A2W1JQ81_9CYAN</name>
<gene>
    <name evidence="5" type="primary">ntcA_2</name>
    <name evidence="5" type="ORF">C1752_02770</name>
</gene>
<evidence type="ECO:0000256" key="1">
    <source>
        <dbReference type="ARBA" id="ARBA00023015"/>
    </source>
</evidence>
<keyword evidence="6" id="KW-1185">Reference proteome</keyword>
<protein>
    <submittedName>
        <fullName evidence="5">Global nitrogen regulator</fullName>
    </submittedName>
</protein>
<dbReference type="Gene3D" id="2.60.120.10">
    <property type="entry name" value="Jelly Rolls"/>
    <property type="match status" value="1"/>
</dbReference>
<dbReference type="SMART" id="SM00419">
    <property type="entry name" value="HTH_CRP"/>
    <property type="match status" value="1"/>
</dbReference>
<keyword evidence="3" id="KW-0804">Transcription</keyword>
<dbReference type="PROSITE" id="PS51063">
    <property type="entry name" value="HTH_CRP_2"/>
    <property type="match status" value="1"/>
</dbReference>
<dbReference type="AlphaFoldDB" id="A0A2W1JQ81"/>
<dbReference type="SUPFAM" id="SSF46785">
    <property type="entry name" value="Winged helix' DNA-binding domain"/>
    <property type="match status" value="1"/>
</dbReference>
<dbReference type="EMBL" id="PQWO01000007">
    <property type="protein sequence ID" value="PZD73052.1"/>
    <property type="molecule type" value="Genomic_DNA"/>
</dbReference>
<dbReference type="InterPro" id="IPR036388">
    <property type="entry name" value="WH-like_DNA-bd_sf"/>
</dbReference>